<organism evidence="1 2">
    <name type="scientific">Sphaerodactylus townsendi</name>
    <dbReference type="NCBI Taxonomy" id="933632"/>
    <lineage>
        <taxon>Eukaryota</taxon>
        <taxon>Metazoa</taxon>
        <taxon>Chordata</taxon>
        <taxon>Craniata</taxon>
        <taxon>Vertebrata</taxon>
        <taxon>Euteleostomi</taxon>
        <taxon>Lepidosauria</taxon>
        <taxon>Squamata</taxon>
        <taxon>Bifurcata</taxon>
        <taxon>Gekkota</taxon>
        <taxon>Sphaerodactylidae</taxon>
        <taxon>Sphaerodactylus</taxon>
    </lineage>
</organism>
<proteinExistence type="predicted"/>
<evidence type="ECO:0000313" key="2">
    <source>
        <dbReference type="Proteomes" id="UP000827872"/>
    </source>
</evidence>
<comment type="caution">
    <text evidence="1">The sequence shown here is derived from an EMBL/GenBank/DDBJ whole genome shotgun (WGS) entry which is preliminary data.</text>
</comment>
<gene>
    <name evidence="1" type="primary">MSH6</name>
    <name evidence="1" type="ORF">K3G42_016133</name>
</gene>
<name>A0ACB8GA00_9SAUR</name>
<evidence type="ECO:0000313" key="1">
    <source>
        <dbReference type="EMBL" id="KAH8016287.1"/>
    </source>
</evidence>
<keyword evidence="2" id="KW-1185">Reference proteome</keyword>
<dbReference type="EMBL" id="CM037614">
    <property type="protein sequence ID" value="KAH8016287.1"/>
    <property type="molecule type" value="Genomic_DNA"/>
</dbReference>
<protein>
    <submittedName>
        <fullName evidence="1">DNA mismatch repair protein msh6</fullName>
    </submittedName>
</protein>
<accession>A0ACB8GA00</accession>
<sequence>MSRQRSLLSFFPKAPAAHHSPPPIEQDEDEGDGGGGGGRSSPCPDSSGPKPQRGGRGRRRTGLLGPVPVPAAESILGELVPGDLVWAKLEGYPWWPCLVYNHPTEGTFVRGRGRSSRIHVQFFDDTPSRGWVGVKYIKPYTGSTGRETQRGGIFYSSKPEVKKAMDLADIALKKDKTERLDLAVCDKPSESEEEDEEEMEQVSDEGEDFDTAGNGRRAKRTAGRQQHAAKAKRRRVVMDSDSGNEGSDMEFKPEQVSSDEASNGGGDTEASDAEAGPRKEAGNSVKTFNKPPQEKTSKPPQKESFKNDLLATPRREINLTSEIKSKLTSFAAPECFDFQSSFNGGGGVRDDTIPTAWEHDKIDWLQDDKIKDARRRKKNDPDYDPGTLFVPEDYLKNCTPGMRKWWEMKSQNFDCVIFYKVGKFYELYHMDAVVGVKELGLVFMKGSWAHSGFPEIAFDRFSTVLVQKGHKVVRIEQMETPEMMEARCKSLAHPTKFDRVVRREICRIITKGTQTYSILDGDLSEDQNRYLLCVKEKLVDSACFHRIYGVCFVDTTVGKFYVGQFLDDRHCSRFRTLLAHNIPVQILFERGNPSAETQKIFKGLLSSTVQEGLAPGSQFWSAAKTLKTLIEEGYFEGQENSSGRLLLPLVIRSMTAESDSLGLTPAENSELALCALGSCVFYLKKCIIDQELLSMANFEEYVPVDIHTTDTTVSSSIFAKTSQRMVLDGVTLANLEILQNGTTGTLEGSLLEKLDMCCTPFGRRLLKQWLCAPLCNPAAINDRLDAVEDLLAEAAKMSEIRDFLKRLPDLEKYLGKIHSIGSSLKIPNHPNNRAVLYEEMRYSKKRIGDFLSTIEGFKIILEIISILEDIVDGFTSKTLKQIVTVKTKNPAGCFPDLKAELEKWDASFDHSAARRTGVINPKAGFDSDYDKAVREISDVEERLRQYMEKQRELLGCRAMMYWGAGKNRYQMEIAESALPNNLPDEYVLKSTRKGYKRYWTKDIEKMLAEIVSAEERRDAAQKNCMKRLFYNFDKNNKDWRTAVECIAVLDVLICLATYSQGCDGPLCRPVFILPEKNTPPFLELRSSRHPCINKTFFGDDFIPNDILIGVESEKPDSWTDARCVLVTGPNMGGKSTLMRQAGLLVIMAQLGFFVPAESCRFTPVDRVFTRLGASDRILSGESTFFVELSETSCILQHATEHSFVLMDELGRGTATFDGTAIASAVVKEISENIKCRTMFSTHYHLLIEDYCHSPFVQLGHMACMVENETDDPSQETITFLYKFIKGACPKSYGFNAARLADIPEEIIQMGHKKARDFEKSTLSLRLFRRLCLIAEGAPAAVDDLHKLLTMLCE</sequence>
<reference evidence="1" key="1">
    <citation type="submission" date="2021-08" db="EMBL/GenBank/DDBJ databases">
        <title>The first chromosome-level gecko genome reveals the dynamic sex chromosomes of Neotropical dwarf geckos (Sphaerodactylidae: Sphaerodactylus).</title>
        <authorList>
            <person name="Pinto B.J."/>
            <person name="Keating S.E."/>
            <person name="Gamble T."/>
        </authorList>
    </citation>
    <scope>NUCLEOTIDE SEQUENCE</scope>
    <source>
        <strain evidence="1">TG3544</strain>
    </source>
</reference>
<dbReference type="Proteomes" id="UP000827872">
    <property type="component" value="Linkage Group LG01"/>
</dbReference>